<dbReference type="PANTHER" id="PTHR45527:SF1">
    <property type="entry name" value="FATTY ACID SYNTHASE"/>
    <property type="match status" value="1"/>
</dbReference>
<dbReference type="InterPro" id="IPR045851">
    <property type="entry name" value="AMP-bd_C_sf"/>
</dbReference>
<keyword evidence="3" id="KW-0597">Phosphoprotein</keyword>
<evidence type="ECO:0000256" key="1">
    <source>
        <dbReference type="ARBA" id="ARBA00001957"/>
    </source>
</evidence>
<dbReference type="InterPro" id="IPR001242">
    <property type="entry name" value="Condensation_dom"/>
</dbReference>
<dbReference type="GO" id="GO:0044550">
    <property type="term" value="P:secondary metabolite biosynthetic process"/>
    <property type="evidence" value="ECO:0007669"/>
    <property type="project" value="TreeGrafter"/>
</dbReference>
<dbReference type="GO" id="GO:0003824">
    <property type="term" value="F:catalytic activity"/>
    <property type="evidence" value="ECO:0007669"/>
    <property type="project" value="InterPro"/>
</dbReference>
<dbReference type="InterPro" id="IPR025110">
    <property type="entry name" value="AMP-bd_C"/>
</dbReference>
<dbReference type="GO" id="GO:0043041">
    <property type="term" value="P:amino acid activation for nonribosomal peptide biosynthetic process"/>
    <property type="evidence" value="ECO:0007669"/>
    <property type="project" value="TreeGrafter"/>
</dbReference>
<dbReference type="Gene3D" id="3.30.559.10">
    <property type="entry name" value="Chloramphenicol acetyltransferase-like domain"/>
    <property type="match status" value="1"/>
</dbReference>
<evidence type="ECO:0000256" key="3">
    <source>
        <dbReference type="ARBA" id="ARBA00022553"/>
    </source>
</evidence>
<dbReference type="AlphaFoldDB" id="A0A505D816"/>
<dbReference type="Pfam" id="PF00668">
    <property type="entry name" value="Condensation"/>
    <property type="match status" value="1"/>
</dbReference>
<dbReference type="Proteomes" id="UP000317378">
    <property type="component" value="Unassembled WGS sequence"/>
</dbReference>
<comment type="caution">
    <text evidence="6">The sequence shown here is derived from an EMBL/GenBank/DDBJ whole genome shotgun (WGS) entry which is preliminary data.</text>
</comment>
<dbReference type="SUPFAM" id="SSF56801">
    <property type="entry name" value="Acetyl-CoA synthetase-like"/>
    <property type="match status" value="1"/>
</dbReference>
<dbReference type="InterPro" id="IPR006162">
    <property type="entry name" value="Ppantetheine_attach_site"/>
</dbReference>
<comment type="cofactor">
    <cofactor evidence="1">
        <name>pantetheine 4'-phosphate</name>
        <dbReference type="ChEBI" id="CHEBI:47942"/>
    </cofactor>
</comment>
<dbReference type="GO" id="GO:0005737">
    <property type="term" value="C:cytoplasm"/>
    <property type="evidence" value="ECO:0007669"/>
    <property type="project" value="TreeGrafter"/>
</dbReference>
<dbReference type="Pfam" id="PF13193">
    <property type="entry name" value="AMP-binding_C"/>
    <property type="match status" value="1"/>
</dbReference>
<dbReference type="InterPro" id="IPR023213">
    <property type="entry name" value="CAT-like_dom_sf"/>
</dbReference>
<dbReference type="GO" id="GO:0008610">
    <property type="term" value="P:lipid biosynthetic process"/>
    <property type="evidence" value="ECO:0007669"/>
    <property type="project" value="UniProtKB-ARBA"/>
</dbReference>
<keyword evidence="7" id="KW-1185">Reference proteome</keyword>
<dbReference type="FunFam" id="1.10.1200.10:FF:000005">
    <property type="entry name" value="Nonribosomal peptide synthetase 1"/>
    <property type="match status" value="1"/>
</dbReference>
<sequence length="645" mass="69244">IEAKLTTHPGVKDAVVTAANNHLTAYLTPIDPVSDDPDEFIADARTMIATVLPEYMVPRNFVLLDALPLSANGKVDRSALPAPLPQTASAPSRGASDPDSAQGPEPRNDMERRLRDIWVEVLGTETISIHDDFGELGGDSLLALRVISRAADVGLALSPRQFFEHPTIFGLAGVATLVGPRPADEARAEVVGDAPLLPAQAMLLAGLEGSVARHHNYALFFELDDPLNKVALRVALRTLIGRHDALRTGFVHGPGGWRQRVAAAGEASAVPLEWLDLGDLSVEDQDRTIEELAERAQRGFDLAEPPLLRVLYFDRGRDRRPEVLLVAHWLVVDNFSLRLVLEELLAAHVQIAEEGHAELPSPTVPAAVWAGEVARHAEQTAVTREEQARPPVEQTPRGVARDAVTLIEVLDAPATDRLREQARSTVTMGDVLLAALARSARVSGFGESIHVDVDGHGRAAVLPGTSAAADLSRTVGRLSVRYQLEVAALQESAEAVHGIAEARLARPNGGLDDALATYGVTADEGGAPAPAPEFAFNYLGAVDELYAMPGLRPSWNRPGPLVHPDTPLRHRFEVLCGTVEGELLIGVTSPGAHQPEAERLLKNLMGELRGTEDGVQSRTHVDERDTHGSALATTFRRWLSPAAAD</sequence>
<organism evidence="6 7">
    <name type="scientific">Streptomyces sporangiiformans</name>
    <dbReference type="NCBI Taxonomy" id="2315329"/>
    <lineage>
        <taxon>Bacteria</taxon>
        <taxon>Bacillati</taxon>
        <taxon>Actinomycetota</taxon>
        <taxon>Actinomycetes</taxon>
        <taxon>Kitasatosporales</taxon>
        <taxon>Streptomycetaceae</taxon>
        <taxon>Streptomyces</taxon>
    </lineage>
</organism>
<dbReference type="PANTHER" id="PTHR45527">
    <property type="entry name" value="NONRIBOSOMAL PEPTIDE SYNTHETASE"/>
    <property type="match status" value="1"/>
</dbReference>
<feature type="domain" description="Carrier" evidence="5">
    <location>
        <begin position="105"/>
        <end position="179"/>
    </location>
</feature>
<dbReference type="SMART" id="SM00823">
    <property type="entry name" value="PKS_PP"/>
    <property type="match status" value="1"/>
</dbReference>
<proteinExistence type="predicted"/>
<evidence type="ECO:0000313" key="7">
    <source>
        <dbReference type="Proteomes" id="UP000317378"/>
    </source>
</evidence>
<dbReference type="InterPro" id="IPR036736">
    <property type="entry name" value="ACP-like_sf"/>
</dbReference>
<dbReference type="PROSITE" id="PS50075">
    <property type="entry name" value="CARRIER"/>
    <property type="match status" value="1"/>
</dbReference>
<dbReference type="Gene3D" id="1.10.1200.10">
    <property type="entry name" value="ACP-like"/>
    <property type="match status" value="1"/>
</dbReference>
<dbReference type="Gene3D" id="3.30.300.30">
    <property type="match status" value="1"/>
</dbReference>
<name>A0A505D816_9ACTN</name>
<gene>
    <name evidence="6" type="ORF">FGD71_019445</name>
</gene>
<dbReference type="InterPro" id="IPR020806">
    <property type="entry name" value="PKS_PP-bd"/>
</dbReference>
<dbReference type="InterPro" id="IPR009081">
    <property type="entry name" value="PP-bd_ACP"/>
</dbReference>
<dbReference type="PROSITE" id="PS00012">
    <property type="entry name" value="PHOSPHOPANTETHEINE"/>
    <property type="match status" value="1"/>
</dbReference>
<dbReference type="Gene3D" id="3.30.559.30">
    <property type="entry name" value="Nonribosomal peptide synthetase, condensation domain"/>
    <property type="match status" value="1"/>
</dbReference>
<feature type="non-terminal residue" evidence="6">
    <location>
        <position position="1"/>
    </location>
</feature>
<feature type="region of interest" description="Disordered" evidence="4">
    <location>
        <begin position="77"/>
        <end position="110"/>
    </location>
</feature>
<dbReference type="GO" id="GO:0017000">
    <property type="term" value="P:antibiotic biosynthetic process"/>
    <property type="evidence" value="ECO:0007669"/>
    <property type="project" value="UniProtKB-ARBA"/>
</dbReference>
<evidence type="ECO:0000259" key="5">
    <source>
        <dbReference type="PROSITE" id="PS50075"/>
    </source>
</evidence>
<dbReference type="SUPFAM" id="SSF47336">
    <property type="entry name" value="ACP-like"/>
    <property type="match status" value="1"/>
</dbReference>
<dbReference type="SUPFAM" id="SSF52777">
    <property type="entry name" value="CoA-dependent acyltransferases"/>
    <property type="match status" value="2"/>
</dbReference>
<dbReference type="Pfam" id="PF00550">
    <property type="entry name" value="PP-binding"/>
    <property type="match status" value="1"/>
</dbReference>
<accession>A0A505D816</accession>
<protein>
    <recommendedName>
        <fullName evidence="5">Carrier domain-containing protein</fullName>
    </recommendedName>
</protein>
<dbReference type="RefSeq" id="WP_240436677.1">
    <property type="nucleotide sequence ID" value="NZ_QXMJ01000133.1"/>
</dbReference>
<evidence type="ECO:0000256" key="4">
    <source>
        <dbReference type="SAM" id="MobiDB-lite"/>
    </source>
</evidence>
<evidence type="ECO:0000313" key="6">
    <source>
        <dbReference type="EMBL" id="TPQ20603.1"/>
    </source>
</evidence>
<evidence type="ECO:0000256" key="2">
    <source>
        <dbReference type="ARBA" id="ARBA00022450"/>
    </source>
</evidence>
<keyword evidence="2" id="KW-0596">Phosphopantetheine</keyword>
<dbReference type="GO" id="GO:0031177">
    <property type="term" value="F:phosphopantetheine binding"/>
    <property type="evidence" value="ECO:0007669"/>
    <property type="project" value="InterPro"/>
</dbReference>
<reference evidence="6 7" key="1">
    <citation type="submission" date="2019-06" db="EMBL/GenBank/DDBJ databases">
        <title>Streptomyces sporangiiformans sp. nov., a novel actinomycete isolated from soil in Mount Song.</title>
        <authorList>
            <person name="Han L."/>
        </authorList>
    </citation>
    <scope>NUCLEOTIDE SEQUENCE [LARGE SCALE GENOMIC DNA]</scope>
    <source>
        <strain evidence="6 7">NEAU-SSA 1</strain>
    </source>
</reference>
<dbReference type="EMBL" id="VCHX02000133">
    <property type="protein sequence ID" value="TPQ20603.1"/>
    <property type="molecule type" value="Genomic_DNA"/>
</dbReference>